<reference evidence="1" key="1">
    <citation type="journal article" date="2022" name="bioRxiv">
        <title>Population genetic analysis of Ophidiomyces ophidiicola, the causative agent of snake fungal disease, indicates recent introductions to the USA.</title>
        <authorList>
            <person name="Ladner J.T."/>
            <person name="Palmer J.M."/>
            <person name="Ettinger C.L."/>
            <person name="Stajich J.E."/>
            <person name="Farrell T.M."/>
            <person name="Glorioso B.M."/>
            <person name="Lawson B."/>
            <person name="Price S.J."/>
            <person name="Stengle A.G."/>
            <person name="Grear D.A."/>
            <person name="Lorch J.M."/>
        </authorList>
    </citation>
    <scope>NUCLEOTIDE SEQUENCE</scope>
    <source>
        <strain evidence="1">NWHC 24266-5</strain>
    </source>
</reference>
<gene>
    <name evidence="1" type="ORF">LOY88_002558</name>
</gene>
<proteinExistence type="predicted"/>
<sequence>MTRMEPMFRSSRTRSQGLSESAHSRVRPGQVDHDVFEGLPVRRWSRQPAIFSQAPKAEEPDITSTSAPSIPELPMPKDSHLLAPLSRALLRAARAGCTYIKPAPKDIGSGEKENKAEESATQPTVSRERAFTTVRWSAIPRNQEPPEMEFLAKRKHGLRSLYGGVLPSDSNSAAVIAQTTNEAPRRKIKFKTIDAVSGTISIYEAWVLEGYKVEGEIASEAEVTAEHPDATVVTISPTPGTIVDGVGVADQDGVIVAEPEGSMVTAIRRRNPPPKRKAKGIGRGRKKKVMFLNGDIASSQMPNGDLSVCDAPQNSAPTQDTDQGVKDAGGDEEEEEEEEEDGDGSDEESGDDSKSQKKTESPTMSVITNHQETPSDLQPVLQQETVPEHPPRDKSSSPDLPLVQAMADRTTTVTSDKDQDPHPQETCQEEESQPIPISDTVVVAQPTLSEDQNPIPVTENPLSPPPDTAVSPIGNIEKPSLEPPDTNLPPTSSPPTPEAPGRPEETPPAADVTMTAPQTSLSSPTPQTEPIHFEDGEVDLLGSLEASLDHPTSTEAEVKETQPAQESDIAKQDSGDVNMTG</sequence>
<dbReference type="EMBL" id="JALBCA010000030">
    <property type="protein sequence ID" value="KAI2388575.1"/>
    <property type="molecule type" value="Genomic_DNA"/>
</dbReference>
<comment type="caution">
    <text evidence="1">The sequence shown here is derived from an EMBL/GenBank/DDBJ whole genome shotgun (WGS) entry which is preliminary data.</text>
</comment>
<accession>A0ACB8UZ40</accession>
<organism evidence="1">
    <name type="scientific">Ophidiomyces ophidiicola</name>
    <dbReference type="NCBI Taxonomy" id="1387563"/>
    <lineage>
        <taxon>Eukaryota</taxon>
        <taxon>Fungi</taxon>
        <taxon>Dikarya</taxon>
        <taxon>Ascomycota</taxon>
        <taxon>Pezizomycotina</taxon>
        <taxon>Eurotiomycetes</taxon>
        <taxon>Eurotiomycetidae</taxon>
        <taxon>Onygenales</taxon>
        <taxon>Onygenaceae</taxon>
        <taxon>Ophidiomyces</taxon>
    </lineage>
</organism>
<protein>
    <submittedName>
        <fullName evidence="1">Uncharacterized protein</fullName>
    </submittedName>
</protein>
<evidence type="ECO:0000313" key="1">
    <source>
        <dbReference type="EMBL" id="KAI2388575.1"/>
    </source>
</evidence>
<name>A0ACB8UZ40_9EURO</name>